<dbReference type="InterPro" id="IPR052562">
    <property type="entry name" value="Ketohexokinase-related"/>
</dbReference>
<keyword evidence="2" id="KW-0418">Kinase</keyword>
<dbReference type="SUPFAM" id="SSF53613">
    <property type="entry name" value="Ribokinase-like"/>
    <property type="match status" value="1"/>
</dbReference>
<evidence type="ECO:0000256" key="1">
    <source>
        <dbReference type="ARBA" id="ARBA00022679"/>
    </source>
</evidence>
<dbReference type="GO" id="GO:0006796">
    <property type="term" value="P:phosphate-containing compound metabolic process"/>
    <property type="evidence" value="ECO:0007669"/>
    <property type="project" value="UniProtKB-ARBA"/>
</dbReference>
<dbReference type="InterPro" id="IPR029056">
    <property type="entry name" value="Ribokinase-like"/>
</dbReference>
<dbReference type="OrthoDB" id="204058at2759"/>
<dbReference type="PROSITE" id="PS00584">
    <property type="entry name" value="PFKB_KINASES_2"/>
    <property type="match status" value="1"/>
</dbReference>
<dbReference type="InterPro" id="IPR011611">
    <property type="entry name" value="PfkB_dom"/>
</dbReference>
<evidence type="ECO:0000313" key="5">
    <source>
        <dbReference type="Proteomes" id="UP000792457"/>
    </source>
</evidence>
<dbReference type="InterPro" id="IPR002173">
    <property type="entry name" value="Carboh/pur_kinase_PfkB_CS"/>
</dbReference>
<accession>A0A8K0KB55</accession>
<feature type="domain" description="Carbohydrate kinase PfkB" evidence="3">
    <location>
        <begin position="155"/>
        <end position="273"/>
    </location>
</feature>
<name>A0A8K0KB55_LADFU</name>
<reference evidence="4" key="1">
    <citation type="submission" date="2013-04" db="EMBL/GenBank/DDBJ databases">
        <authorList>
            <person name="Qu J."/>
            <person name="Murali S.C."/>
            <person name="Bandaranaike D."/>
            <person name="Bellair M."/>
            <person name="Blankenburg K."/>
            <person name="Chao H."/>
            <person name="Dinh H."/>
            <person name="Doddapaneni H."/>
            <person name="Downs B."/>
            <person name="Dugan-Rocha S."/>
            <person name="Elkadiri S."/>
            <person name="Gnanaolivu R.D."/>
            <person name="Hernandez B."/>
            <person name="Javaid M."/>
            <person name="Jayaseelan J.C."/>
            <person name="Lee S."/>
            <person name="Li M."/>
            <person name="Ming W."/>
            <person name="Munidasa M."/>
            <person name="Muniz J."/>
            <person name="Nguyen L."/>
            <person name="Ongeri F."/>
            <person name="Osuji N."/>
            <person name="Pu L.-L."/>
            <person name="Puazo M."/>
            <person name="Qu C."/>
            <person name="Quiroz J."/>
            <person name="Raj R."/>
            <person name="Weissenberger G."/>
            <person name="Xin Y."/>
            <person name="Zou X."/>
            <person name="Han Y."/>
            <person name="Richards S."/>
            <person name="Worley K."/>
            <person name="Muzny D."/>
            <person name="Gibbs R."/>
        </authorList>
    </citation>
    <scope>NUCLEOTIDE SEQUENCE</scope>
    <source>
        <strain evidence="4">Sampled in the wild</strain>
    </source>
</reference>
<evidence type="ECO:0000259" key="3">
    <source>
        <dbReference type="Pfam" id="PF00294"/>
    </source>
</evidence>
<dbReference type="PANTHER" id="PTHR42774">
    <property type="entry name" value="PHOSPHOTRANSFERASE SYSTEM TRANSPORT PROTEIN"/>
    <property type="match status" value="1"/>
</dbReference>
<dbReference type="GO" id="GO:0016301">
    <property type="term" value="F:kinase activity"/>
    <property type="evidence" value="ECO:0007669"/>
    <property type="project" value="UniProtKB-KW"/>
</dbReference>
<protein>
    <recommendedName>
        <fullName evidence="3">Carbohydrate kinase PfkB domain-containing protein</fullName>
    </recommendedName>
</protein>
<comment type="caution">
    <text evidence="4">The sequence shown here is derived from an EMBL/GenBank/DDBJ whole genome shotgun (WGS) entry which is preliminary data.</text>
</comment>
<dbReference type="EMBL" id="KZ308493">
    <property type="protein sequence ID" value="KAG8230520.1"/>
    <property type="molecule type" value="Genomic_DNA"/>
</dbReference>
<sequence>MVYEIFHIIYIITKNDTCKFFHFITPECYLLLFKFFLVSSFIKKDFLDHSISIQNCILRSLSGKSFLDSFPVSTVIINSMNGSRTILHSKGDFPEVPYDHFKQIDLSPYAWIHFEGRNMDAVSSMMNHIKTWRNEPNISNSLPIPCISVELEKPKPGLLPLAKHADVVFIGKEFAKYNGWSDMEKAIKGMTSHANFGSVIVCTWGEVGSCAVLLEEGRTKIEYSEAHFCAEAKDTLGAGDTFLAGFVKACLSRKSLKEALQFASKLAGAKCGIKGFSGIRNIYLESEK</sequence>
<keyword evidence="1" id="KW-0808">Transferase</keyword>
<organism evidence="4 5">
    <name type="scientific">Ladona fulva</name>
    <name type="common">Scarce chaser dragonfly</name>
    <name type="synonym">Libellula fulva</name>
    <dbReference type="NCBI Taxonomy" id="123851"/>
    <lineage>
        <taxon>Eukaryota</taxon>
        <taxon>Metazoa</taxon>
        <taxon>Ecdysozoa</taxon>
        <taxon>Arthropoda</taxon>
        <taxon>Hexapoda</taxon>
        <taxon>Insecta</taxon>
        <taxon>Pterygota</taxon>
        <taxon>Palaeoptera</taxon>
        <taxon>Odonata</taxon>
        <taxon>Epiprocta</taxon>
        <taxon>Anisoptera</taxon>
        <taxon>Libelluloidea</taxon>
        <taxon>Libellulidae</taxon>
        <taxon>Ladona</taxon>
    </lineage>
</organism>
<reference evidence="4" key="2">
    <citation type="submission" date="2017-10" db="EMBL/GenBank/DDBJ databases">
        <title>Ladona fulva Genome sequencing and assembly.</title>
        <authorList>
            <person name="Murali S."/>
            <person name="Richards S."/>
            <person name="Bandaranaike D."/>
            <person name="Bellair M."/>
            <person name="Blankenburg K."/>
            <person name="Chao H."/>
            <person name="Dinh H."/>
            <person name="Doddapaneni H."/>
            <person name="Dugan-Rocha S."/>
            <person name="Elkadiri S."/>
            <person name="Gnanaolivu R."/>
            <person name="Hernandez B."/>
            <person name="Skinner E."/>
            <person name="Javaid M."/>
            <person name="Lee S."/>
            <person name="Li M."/>
            <person name="Ming W."/>
            <person name="Munidasa M."/>
            <person name="Muniz J."/>
            <person name="Nguyen L."/>
            <person name="Hughes D."/>
            <person name="Osuji N."/>
            <person name="Pu L.-L."/>
            <person name="Puazo M."/>
            <person name="Qu C."/>
            <person name="Quiroz J."/>
            <person name="Raj R."/>
            <person name="Weissenberger G."/>
            <person name="Xin Y."/>
            <person name="Zou X."/>
            <person name="Han Y."/>
            <person name="Worley K."/>
            <person name="Muzny D."/>
            <person name="Gibbs R."/>
        </authorList>
    </citation>
    <scope>NUCLEOTIDE SEQUENCE</scope>
    <source>
        <strain evidence="4">Sampled in the wild</strain>
    </source>
</reference>
<dbReference type="Pfam" id="PF00294">
    <property type="entry name" value="PfkB"/>
    <property type="match status" value="1"/>
</dbReference>
<dbReference type="Proteomes" id="UP000792457">
    <property type="component" value="Unassembled WGS sequence"/>
</dbReference>
<keyword evidence="5" id="KW-1185">Reference proteome</keyword>
<evidence type="ECO:0000313" key="4">
    <source>
        <dbReference type="EMBL" id="KAG8230520.1"/>
    </source>
</evidence>
<proteinExistence type="predicted"/>
<dbReference type="AlphaFoldDB" id="A0A8K0KB55"/>
<gene>
    <name evidence="4" type="ORF">J437_LFUL019223</name>
</gene>
<dbReference type="PANTHER" id="PTHR42774:SF3">
    <property type="entry name" value="KETOHEXOKINASE"/>
    <property type="match status" value="1"/>
</dbReference>
<dbReference type="Gene3D" id="3.40.1190.20">
    <property type="match status" value="1"/>
</dbReference>
<evidence type="ECO:0000256" key="2">
    <source>
        <dbReference type="ARBA" id="ARBA00022777"/>
    </source>
</evidence>